<reference evidence="7" key="1">
    <citation type="submission" date="2023-07" db="EMBL/GenBank/DDBJ databases">
        <title>Conexibacter stalactiti sp. nov., isolated from stalactites in a lava cave and emended description of the genus Conexibacter.</title>
        <authorList>
            <person name="Lee S.D."/>
        </authorList>
    </citation>
    <scope>NUCLEOTIDE SEQUENCE [LARGE SCALE GENOMIC DNA]</scope>
    <source>
        <strain evidence="7">KCTC 39840</strain>
    </source>
</reference>
<evidence type="ECO:0000313" key="6">
    <source>
        <dbReference type="EMBL" id="MDW5594719.1"/>
    </source>
</evidence>
<proteinExistence type="predicted"/>
<evidence type="ECO:0000256" key="2">
    <source>
        <dbReference type="ARBA" id="ARBA00023125"/>
    </source>
</evidence>
<feature type="DNA-binding region" description="H-T-H motif" evidence="4">
    <location>
        <begin position="34"/>
        <end position="53"/>
    </location>
</feature>
<dbReference type="Proteomes" id="UP001284601">
    <property type="component" value="Unassembled WGS sequence"/>
</dbReference>
<dbReference type="Pfam" id="PF13305">
    <property type="entry name" value="TetR_C_33"/>
    <property type="match status" value="1"/>
</dbReference>
<accession>A0ABU4HPR8</accession>
<evidence type="ECO:0000256" key="1">
    <source>
        <dbReference type="ARBA" id="ARBA00023015"/>
    </source>
</evidence>
<dbReference type="PROSITE" id="PS50977">
    <property type="entry name" value="HTH_TETR_2"/>
    <property type="match status" value="1"/>
</dbReference>
<keyword evidence="1" id="KW-0805">Transcription regulation</keyword>
<keyword evidence="3" id="KW-0804">Transcription</keyword>
<keyword evidence="7" id="KW-1185">Reference proteome</keyword>
<dbReference type="EMBL" id="JAWSTH010000021">
    <property type="protein sequence ID" value="MDW5594719.1"/>
    <property type="molecule type" value="Genomic_DNA"/>
</dbReference>
<dbReference type="InterPro" id="IPR025996">
    <property type="entry name" value="MT1864/Rv1816-like_C"/>
</dbReference>
<evidence type="ECO:0000256" key="4">
    <source>
        <dbReference type="PROSITE-ProRule" id="PRU00335"/>
    </source>
</evidence>
<dbReference type="SUPFAM" id="SSF48498">
    <property type="entry name" value="Tetracyclin repressor-like, C-terminal domain"/>
    <property type="match status" value="1"/>
</dbReference>
<feature type="domain" description="HTH tetR-type" evidence="5">
    <location>
        <begin position="11"/>
        <end position="71"/>
    </location>
</feature>
<keyword evidence="2 4" id="KW-0238">DNA-binding</keyword>
<name>A0ABU4HPR8_9ACTN</name>
<dbReference type="Pfam" id="PF00440">
    <property type="entry name" value="TetR_N"/>
    <property type="match status" value="1"/>
</dbReference>
<dbReference type="InterPro" id="IPR050109">
    <property type="entry name" value="HTH-type_TetR-like_transc_reg"/>
</dbReference>
<dbReference type="RefSeq" id="WP_318597020.1">
    <property type="nucleotide sequence ID" value="NZ_JAWSTH010000021.1"/>
</dbReference>
<dbReference type="PANTHER" id="PTHR30055:SF243">
    <property type="entry name" value="HTH-TYPE TRANSCRIPTIONAL REGULATOR RV1816"/>
    <property type="match status" value="1"/>
</dbReference>
<evidence type="ECO:0000259" key="5">
    <source>
        <dbReference type="PROSITE" id="PS50977"/>
    </source>
</evidence>
<evidence type="ECO:0000256" key="3">
    <source>
        <dbReference type="ARBA" id="ARBA00023163"/>
    </source>
</evidence>
<dbReference type="SUPFAM" id="SSF46689">
    <property type="entry name" value="Homeodomain-like"/>
    <property type="match status" value="1"/>
</dbReference>
<dbReference type="InterPro" id="IPR001647">
    <property type="entry name" value="HTH_TetR"/>
</dbReference>
<comment type="caution">
    <text evidence="6">The sequence shown here is derived from an EMBL/GenBank/DDBJ whole genome shotgun (WGS) entry which is preliminary data.</text>
</comment>
<protein>
    <submittedName>
        <fullName evidence="6">TetR/AcrR family transcriptional regulator</fullName>
    </submittedName>
</protein>
<dbReference type="Gene3D" id="1.10.357.10">
    <property type="entry name" value="Tetracycline Repressor, domain 2"/>
    <property type="match status" value="1"/>
</dbReference>
<dbReference type="InterPro" id="IPR009057">
    <property type="entry name" value="Homeodomain-like_sf"/>
</dbReference>
<evidence type="ECO:0000313" key="7">
    <source>
        <dbReference type="Proteomes" id="UP001284601"/>
    </source>
</evidence>
<dbReference type="InterPro" id="IPR036271">
    <property type="entry name" value="Tet_transcr_reg_TetR-rel_C_sf"/>
</dbReference>
<dbReference type="PANTHER" id="PTHR30055">
    <property type="entry name" value="HTH-TYPE TRANSCRIPTIONAL REGULATOR RUTR"/>
    <property type="match status" value="1"/>
</dbReference>
<organism evidence="6 7">
    <name type="scientific">Conexibacter stalactiti</name>
    <dbReference type="NCBI Taxonomy" id="1940611"/>
    <lineage>
        <taxon>Bacteria</taxon>
        <taxon>Bacillati</taxon>
        <taxon>Actinomycetota</taxon>
        <taxon>Thermoleophilia</taxon>
        <taxon>Solirubrobacterales</taxon>
        <taxon>Conexibacteraceae</taxon>
        <taxon>Conexibacter</taxon>
    </lineage>
</organism>
<gene>
    <name evidence="6" type="ORF">R7226_10250</name>
</gene>
<sequence>MTLTRRERVRQQTLAEIKQHAIEQVAGGGAAGLSLNAIARAMGMSGPAIYRYYASRDELLAELVTDAYAELTATLERVAAETARRAPARRLAVVAEAYRAWALEQPRRYGMLFGERPEQFADPQEGIAAIHGAMLVLLGLLSELAGSAGDNARATRLDTQLTRWAQRRGGEASPRVLRLGVLTWTRLHGIVSLELAGVFDAMGLDAGLLLDAELAQVVTAATA</sequence>